<dbReference type="PANTHER" id="PTHR10631:SF3">
    <property type="entry name" value="TRNA (GUANINE(26)-N(2))-DIMETHYLTRANSFERASE"/>
    <property type="match status" value="1"/>
</dbReference>
<dbReference type="FunFam" id="3.30.56.70:FF:000001">
    <property type="entry name" value="tRNA (guanine(26)-N(2))-dimethyltransferase"/>
    <property type="match status" value="1"/>
</dbReference>
<reference evidence="9 10" key="1">
    <citation type="journal article" date="2003" name="Proc. Natl. Acad. Sci. U.S.A.">
        <title>The genome of Nanoarchaeum equitans: insights into early archaeal evolution and derived parasitism.</title>
        <authorList>
            <person name="Waters E."/>
            <person name="Hohn M.J."/>
            <person name="Ahel I."/>
            <person name="Graham D.E."/>
            <person name="Adams M.D."/>
            <person name="Barnstead M."/>
            <person name="Beeson K.Y."/>
            <person name="Bibbs L."/>
            <person name="Bolanos R."/>
            <person name="Keller M."/>
            <person name="Kretz K."/>
            <person name="Lin X."/>
            <person name="Mathur E."/>
            <person name="Ni J."/>
            <person name="Podar M."/>
            <person name="Richardson T."/>
            <person name="Sutton G.G."/>
            <person name="Simon M."/>
            <person name="Soll D."/>
            <person name="Stetter K.O."/>
            <person name="Short J.M."/>
            <person name="Noordewier M."/>
        </authorList>
    </citation>
    <scope>NUCLEOTIDE SEQUENCE [LARGE SCALE GENOMIC DNA]</scope>
    <source>
        <strain evidence="9 10">Kin4-M</strain>
    </source>
</reference>
<dbReference type="AlphaFoldDB" id="Q74ML2"/>
<sequence length="352" mass="41031">MIIKEGLAKIEIPDYNNISKEMPVFYNPLSSIGRDIAVEVASKLGIKNVLDPMSASGIRGIRYYLESNIREVHFNDINPIAIEYIKKNLELNNIKEGKIIISNLDARAIEQKYEYIDIDPFGSATPYLYLINNTSKYLAITYTDTAVWTGEKHRKAYIRYNFNVIKTPIKHEIGVRGLVAHLINKGAEIERALIPIYAHSAYHYYRVYMLKRKGSNRIEKLKSQIGYLYYCPKCYYISESESVCPYCKRKMFRIGPLYLGKLWAIKLDKRDYFNKQSNKIIERINEESEIDKPYYYELPSIAKALKTNIPPMDKIMEKLKELGYKVERTHFSENGIRTNAPYYIIKTIFSSQ</sequence>
<dbReference type="GO" id="GO:0000049">
    <property type="term" value="F:tRNA binding"/>
    <property type="evidence" value="ECO:0007669"/>
    <property type="project" value="UniProtKB-UniRule"/>
</dbReference>
<gene>
    <name evidence="9" type="ordered locus">NEQ108</name>
</gene>
<keyword evidence="6 8" id="KW-0694">RNA-binding</keyword>
<dbReference type="SUPFAM" id="SSF53335">
    <property type="entry name" value="S-adenosyl-L-methionine-dependent methyltransferases"/>
    <property type="match status" value="1"/>
</dbReference>
<dbReference type="GO" id="GO:0160104">
    <property type="term" value="F:tRNA (guanine(26)-N2)-dimethyltransferase activity"/>
    <property type="evidence" value="ECO:0007669"/>
    <property type="project" value="UniProtKB-EC"/>
</dbReference>
<evidence type="ECO:0000313" key="9">
    <source>
        <dbReference type="EMBL" id="AAR38964.1"/>
    </source>
</evidence>
<keyword evidence="2 8" id="KW-0489">Methyltransferase</keyword>
<dbReference type="PROSITE" id="PS51626">
    <property type="entry name" value="SAM_MT_TRM1"/>
    <property type="match status" value="1"/>
</dbReference>
<organism evidence="9 10">
    <name type="scientific">Nanoarchaeum equitans (strain Kin4-M)</name>
    <dbReference type="NCBI Taxonomy" id="228908"/>
    <lineage>
        <taxon>Archaea</taxon>
        <taxon>Nanobdellota</taxon>
        <taxon>Candidatus Nanoarchaeia</taxon>
        <taxon>Nanoarchaeales</taxon>
        <taxon>Nanoarchaeaceae</taxon>
        <taxon>Nanoarchaeum</taxon>
    </lineage>
</organism>
<dbReference type="GO" id="GO:0002940">
    <property type="term" value="P:tRNA N2-guanine methylation"/>
    <property type="evidence" value="ECO:0007669"/>
    <property type="project" value="TreeGrafter"/>
</dbReference>
<dbReference type="PANTHER" id="PTHR10631">
    <property type="entry name" value="N 2 ,N 2 -DIMETHYLGUANOSINE TRNA METHYLTRANSFERASE"/>
    <property type="match status" value="1"/>
</dbReference>
<dbReference type="EnsemblBacteria" id="AAR38964">
    <property type="protein sequence ID" value="AAR38964"/>
    <property type="gene ID" value="NEQ108"/>
</dbReference>
<keyword evidence="5 8" id="KW-0819">tRNA processing</keyword>
<proteinExistence type="inferred from homology"/>
<evidence type="ECO:0000256" key="8">
    <source>
        <dbReference type="PROSITE-ProRule" id="PRU00958"/>
    </source>
</evidence>
<keyword evidence="3 8" id="KW-0808">Transferase</keyword>
<dbReference type="BioCyc" id="NEQU228908:GJB6-117-MONOMER"/>
<evidence type="ECO:0000256" key="4">
    <source>
        <dbReference type="ARBA" id="ARBA00022691"/>
    </source>
</evidence>
<dbReference type="EC" id="2.1.1.216" evidence="7"/>
<dbReference type="Gene3D" id="3.40.50.150">
    <property type="entry name" value="Vaccinia Virus protein VP39"/>
    <property type="match status" value="1"/>
</dbReference>
<dbReference type="Gene3D" id="3.30.56.70">
    <property type="entry name" value="N2,N2-dimethylguanosine tRNA methyltransferase, C-terminal domain"/>
    <property type="match status" value="1"/>
</dbReference>
<comment type="similarity">
    <text evidence="8">Belongs to the class I-like SAM-binding methyltransferase superfamily. Trm1 family.</text>
</comment>
<evidence type="ECO:0000313" key="10">
    <source>
        <dbReference type="Proteomes" id="UP000000578"/>
    </source>
</evidence>
<dbReference type="HOGENOM" id="CLU_010862_5_1_2"/>
<dbReference type="Proteomes" id="UP000000578">
    <property type="component" value="Chromosome"/>
</dbReference>
<dbReference type="Pfam" id="PF02005">
    <property type="entry name" value="TRM"/>
    <property type="match status" value="1"/>
</dbReference>
<evidence type="ECO:0000256" key="6">
    <source>
        <dbReference type="ARBA" id="ARBA00022884"/>
    </source>
</evidence>
<dbReference type="PATRIC" id="fig|228908.8.peg.114"/>
<keyword evidence="10" id="KW-1185">Reference proteome</keyword>
<dbReference type="STRING" id="228908.NEQ108"/>
<evidence type="ECO:0000256" key="1">
    <source>
        <dbReference type="ARBA" id="ARBA00022555"/>
    </source>
</evidence>
<dbReference type="InterPro" id="IPR029063">
    <property type="entry name" value="SAM-dependent_MTases_sf"/>
</dbReference>
<dbReference type="InterPro" id="IPR002905">
    <property type="entry name" value="Trm1"/>
</dbReference>
<dbReference type="InterPro" id="IPR042296">
    <property type="entry name" value="tRNA_met_Trm1_C"/>
</dbReference>
<protein>
    <recommendedName>
        <fullName evidence="7">tRNA (guanine(26)-N(2))-dimethyltransferase</fullName>
        <ecNumber evidence="7">2.1.1.216</ecNumber>
    </recommendedName>
</protein>
<evidence type="ECO:0000256" key="2">
    <source>
        <dbReference type="ARBA" id="ARBA00022603"/>
    </source>
</evidence>
<name>Q74ML2_NANEQ</name>
<keyword evidence="4 8" id="KW-0949">S-adenosyl-L-methionine</keyword>
<evidence type="ECO:0000256" key="3">
    <source>
        <dbReference type="ARBA" id="ARBA00022679"/>
    </source>
</evidence>
<evidence type="ECO:0000256" key="5">
    <source>
        <dbReference type="ARBA" id="ARBA00022694"/>
    </source>
</evidence>
<dbReference type="EMBL" id="AE017199">
    <property type="protein sequence ID" value="AAR38964.1"/>
    <property type="molecule type" value="Genomic_DNA"/>
</dbReference>
<dbReference type="KEGG" id="neq:NEQ108"/>
<keyword evidence="1 8" id="KW-0820">tRNA-binding</keyword>
<accession>Q74ML2</accession>
<evidence type="ECO:0000256" key="7">
    <source>
        <dbReference type="ARBA" id="ARBA00039099"/>
    </source>
</evidence>